<organism evidence="1 2">
    <name type="scientific">Aliivibrio wodanis</name>
    <dbReference type="NCBI Taxonomy" id="80852"/>
    <lineage>
        <taxon>Bacteria</taxon>
        <taxon>Pseudomonadati</taxon>
        <taxon>Pseudomonadota</taxon>
        <taxon>Gammaproteobacteria</taxon>
        <taxon>Vibrionales</taxon>
        <taxon>Vibrionaceae</taxon>
        <taxon>Aliivibrio</taxon>
    </lineage>
</organism>
<keyword evidence="2" id="KW-1185">Reference proteome</keyword>
<gene>
    <name evidence="1" type="ORF">AWOD_I_1495</name>
</gene>
<reference evidence="2" key="1">
    <citation type="submission" date="2014-09" db="EMBL/GenBank/DDBJ databases">
        <authorList>
            <person name="Hjerde E."/>
        </authorList>
    </citation>
    <scope>NUCLEOTIDE SEQUENCE [LARGE SCALE GENOMIC DNA]</scope>
    <source>
        <strain evidence="2">06/09/139</strain>
    </source>
</reference>
<dbReference type="KEGG" id="awd:AWOD_I_1495"/>
<dbReference type="Gene3D" id="1.10.3600.10">
    <property type="entry name" value="Putative bacterial toxin ydaT"/>
    <property type="match status" value="1"/>
</dbReference>
<name>A0A090KJ49_9GAMM</name>
<sequence length="181" mass="20066">MITSLKGVMRNAIEGWRCEVSKEFIAQKVASAYFKMGLPQEVDAQRKELLKVPGADDKNNTQNFFRYNERSSVEAKATIMDLLPAIISVMPVDRACTALNQFLNPLGFSVAAIGANQTQVSRDQLLAQFSKESGEALRSVLLLSENASIDQLRAAFKEVQESEGAHEPILNYLETLISNKK</sequence>
<dbReference type="STRING" id="80852.AWOD_I_1495"/>
<dbReference type="InterPro" id="IPR009364">
    <property type="entry name" value="YdaT-like"/>
</dbReference>
<dbReference type="RefSeq" id="WP_045102189.1">
    <property type="nucleotide sequence ID" value="NZ_LN554846.1"/>
</dbReference>
<dbReference type="AlphaFoldDB" id="A0A090KJ49"/>
<dbReference type="EMBL" id="LN554846">
    <property type="protein sequence ID" value="CED71569.1"/>
    <property type="molecule type" value="Genomic_DNA"/>
</dbReference>
<evidence type="ECO:0000313" key="2">
    <source>
        <dbReference type="Proteomes" id="UP000032427"/>
    </source>
</evidence>
<dbReference type="InterPro" id="IPR037042">
    <property type="entry name" value="YdaT-like_sf"/>
</dbReference>
<proteinExistence type="predicted"/>
<dbReference type="GeneID" id="28541053"/>
<dbReference type="OrthoDB" id="5815883at2"/>
<dbReference type="Proteomes" id="UP000032427">
    <property type="component" value="Chromosome 1"/>
</dbReference>
<accession>A0A090KJ49</accession>
<evidence type="ECO:0000313" key="1">
    <source>
        <dbReference type="EMBL" id="CED71569.1"/>
    </source>
</evidence>
<dbReference type="Pfam" id="PF06254">
    <property type="entry name" value="YdaT_toxin"/>
    <property type="match status" value="1"/>
</dbReference>
<protein>
    <submittedName>
        <fullName evidence="1">Uncharacterized phage protein</fullName>
    </submittedName>
</protein>
<dbReference type="HOGENOM" id="CLU_1486093_0_0_6"/>
<dbReference type="PATRIC" id="fig|80852.17.peg.1538"/>